<dbReference type="EMBL" id="CP029822">
    <property type="protein sequence ID" value="AZS51518.1"/>
    <property type="molecule type" value="Genomic_DNA"/>
</dbReference>
<dbReference type="InterPro" id="IPR056823">
    <property type="entry name" value="TEN-like_YD-shell"/>
</dbReference>
<dbReference type="SUPFAM" id="SSF49899">
    <property type="entry name" value="Concanavalin A-like lectins/glucanases"/>
    <property type="match status" value="2"/>
</dbReference>
<evidence type="ECO:0000259" key="4">
    <source>
        <dbReference type="Pfam" id="PF25023"/>
    </source>
</evidence>
<dbReference type="PANTHER" id="PTHR42535:SF2">
    <property type="entry name" value="CHROMOSOME UNDETERMINED SCAFFOLD_146, WHOLE GENOME SHOTGUN SEQUENCE"/>
    <property type="match status" value="1"/>
</dbReference>
<evidence type="ECO:0000256" key="1">
    <source>
        <dbReference type="ARBA" id="ARBA00022737"/>
    </source>
</evidence>
<feature type="domain" description="Teneurin-like YD-shell" evidence="4">
    <location>
        <begin position="243"/>
        <end position="364"/>
    </location>
</feature>
<feature type="domain" description="DUF6531" evidence="3">
    <location>
        <begin position="147"/>
        <end position="220"/>
    </location>
</feature>
<feature type="compositionally biased region" description="Basic and acidic residues" evidence="2">
    <location>
        <begin position="116"/>
        <end position="130"/>
    </location>
</feature>
<proteinExistence type="predicted"/>
<evidence type="ECO:0000256" key="2">
    <source>
        <dbReference type="SAM" id="MobiDB-lite"/>
    </source>
</evidence>
<evidence type="ECO:0008006" key="7">
    <source>
        <dbReference type="Google" id="ProtNLM"/>
    </source>
</evidence>
<dbReference type="Proteomes" id="UP000273143">
    <property type="component" value="Chromosome"/>
</dbReference>
<dbReference type="Pfam" id="PF13385">
    <property type="entry name" value="Laminin_G_3"/>
    <property type="match status" value="2"/>
</dbReference>
<dbReference type="AlphaFoldDB" id="A0A451EP07"/>
<dbReference type="Gene3D" id="2.60.120.200">
    <property type="match status" value="2"/>
</dbReference>
<keyword evidence="1" id="KW-0677">Repeat</keyword>
<dbReference type="Pfam" id="PF25023">
    <property type="entry name" value="TEN_YD-shell"/>
    <property type="match status" value="1"/>
</dbReference>
<dbReference type="KEGG" id="emo:DM558_12390"/>
<organism evidence="5 6">
    <name type="scientific">Entomomonas moraniae</name>
    <dbReference type="NCBI Taxonomy" id="2213226"/>
    <lineage>
        <taxon>Bacteria</taxon>
        <taxon>Pseudomonadati</taxon>
        <taxon>Pseudomonadota</taxon>
        <taxon>Gammaproteobacteria</taxon>
        <taxon>Pseudomonadales</taxon>
        <taxon>Pseudomonadaceae</taxon>
        <taxon>Entomomonas</taxon>
    </lineage>
</organism>
<feature type="region of interest" description="Disordered" evidence="2">
    <location>
        <begin position="108"/>
        <end position="139"/>
    </location>
</feature>
<name>A0A451EP07_9GAMM</name>
<keyword evidence="6" id="KW-1185">Reference proteome</keyword>
<dbReference type="Pfam" id="PF20148">
    <property type="entry name" value="DUF6531"/>
    <property type="match status" value="1"/>
</dbReference>
<dbReference type="InterPro" id="IPR045351">
    <property type="entry name" value="DUF6531"/>
</dbReference>
<evidence type="ECO:0000259" key="3">
    <source>
        <dbReference type="Pfam" id="PF20148"/>
    </source>
</evidence>
<evidence type="ECO:0000313" key="6">
    <source>
        <dbReference type="Proteomes" id="UP000273143"/>
    </source>
</evidence>
<dbReference type="InterPro" id="IPR013320">
    <property type="entry name" value="ConA-like_dom_sf"/>
</dbReference>
<evidence type="ECO:0000313" key="5">
    <source>
        <dbReference type="EMBL" id="AZS51518.1"/>
    </source>
</evidence>
<dbReference type="PANTHER" id="PTHR42535">
    <property type="entry name" value="OOKINETE PROTEIN, PUTATIVE-RELATED"/>
    <property type="match status" value="1"/>
</dbReference>
<accession>A0A451EP07</accession>
<gene>
    <name evidence="5" type="ORF">DM558_12390</name>
</gene>
<protein>
    <recommendedName>
        <fullName evidence="7">Laminin G domain-containing protein</fullName>
    </recommendedName>
</protein>
<reference evidence="6" key="1">
    <citation type="submission" date="2018-06" db="EMBL/GenBank/DDBJ databases">
        <title>Complete genome of Pseudomonas insecticola strain QZS01.</title>
        <authorList>
            <person name="Wang J."/>
            <person name="Su Q."/>
        </authorList>
    </citation>
    <scope>NUCLEOTIDE SEQUENCE [LARGE SCALE GENOMIC DNA]</scope>
    <source>
        <strain evidence="6">QZS01</strain>
    </source>
</reference>
<sequence length="967" mass="108644">MQNNLSKKVKNTMKLKHYILPFTLAVCANTALSEDYGWYHHPLSLVGPFSSPEELCASEGAGILDMDPVGLISWNGTSAGRCDTPGGLGFFRLGDSCPTGKVYDYKQMSCEPPEPNSKKENCPDSGKDPDGQCYPQNDPKSCPDIAGNPVFIATGQKVEIVTDITLPNSALNFTRNYWSSRLDTDTTGLAWQHNWQMHIKELQSRGRIKLYRDNGRGIIFTPRNGRWESDSKDTEVITKLTNNQGWKVQTATGEIELYNHLGQLISYEKPGVPTVTLIYNANQQLISLKDTKGRSLALTYNAKNLITNVTASNGSTIIYSYDTQNRLISFTKEGNKQTYHYENTKHPQLLTGITDERGIRYATWTYNDNGQAISSEHAGGAEKYTFEYLPNNQTRVTNPLGKSALYTFQDIRLEKKIKKIEGQAINSCTATSQSFNYNAKGLVVSENTKNNATIYYEYNDRGLQTKRKFDGSVLRYESTTKWHNTLPLPIEINNNGQRQSFQYDSNGRLVEYTNGFKDQSEINKGQDVALLQFDDFTDEAGNIWQTIGNPQIVDDAVMGKALYLDGKSYLTTSMDKFQFGTGDFTIEFRAKVKPRVPSSGEAYVFIDMMNMATPDSSISIYATNSSPKGALVYHAYQSASVGMVHGYPNNLNILDDQWHHIAYVRKNNVLTVYYDGVKRLTLNDSINYQFDKESTKLTIGARNVGESSTVEGYIDQVRISKEAIYTENFAPNDERFELNNHEVENYKGKDVALLQFNDFTDETGTKWNKVGNPQIVDDPDTVTGKALYLDGNSYLTTPVDKFQFGKEDFTIEFWFKANTGNVANLFIDMMNTSSQGSSLSIYQAGNSYNGVLVYHAFQSRETGMSHGYPNNLNVGDNKWHHAAFVKKNGVVSIFVDGVKKHTINDNIDYAFYPEDVKLAIGTRNSGKDGYSMKGYLDQIRISKRAIYNENFTPSREPYVLNQGVTNP</sequence>